<dbReference type="Gene3D" id="1.10.510.10">
    <property type="entry name" value="Transferase(Phosphotransferase) domain 1"/>
    <property type="match status" value="1"/>
</dbReference>
<reference evidence="16 17" key="1">
    <citation type="submission" date="2019-02" db="EMBL/GenBank/DDBJ databases">
        <title>Deep-cultivation of Planctomycetes and their phenomic and genomic characterization uncovers novel biology.</title>
        <authorList>
            <person name="Wiegand S."/>
            <person name="Jogler M."/>
            <person name="Boedeker C."/>
            <person name="Pinto D."/>
            <person name="Vollmers J."/>
            <person name="Rivas-Marin E."/>
            <person name="Kohn T."/>
            <person name="Peeters S.H."/>
            <person name="Heuer A."/>
            <person name="Rast P."/>
            <person name="Oberbeckmann S."/>
            <person name="Bunk B."/>
            <person name="Jeske O."/>
            <person name="Meyerdierks A."/>
            <person name="Storesund J.E."/>
            <person name="Kallscheuer N."/>
            <person name="Luecker S."/>
            <person name="Lage O.M."/>
            <person name="Pohl T."/>
            <person name="Merkel B.J."/>
            <person name="Hornburger P."/>
            <person name="Mueller R.-W."/>
            <person name="Bruemmer F."/>
            <person name="Labrenz M."/>
            <person name="Spormann A.M."/>
            <person name="Op Den Camp H."/>
            <person name="Overmann J."/>
            <person name="Amann R."/>
            <person name="Jetten M.S.M."/>
            <person name="Mascher T."/>
            <person name="Medema M.H."/>
            <person name="Devos D.P."/>
            <person name="Kaster A.-K."/>
            <person name="Ovreas L."/>
            <person name="Rohde M."/>
            <person name="Galperin M.Y."/>
            <person name="Jogler C."/>
        </authorList>
    </citation>
    <scope>NUCLEOTIDE SEQUENCE [LARGE SCALE GENOMIC DNA]</scope>
    <source>
        <strain evidence="16 17">Pla111</strain>
    </source>
</reference>
<dbReference type="SMART" id="SM00028">
    <property type="entry name" value="TPR"/>
    <property type="match status" value="4"/>
</dbReference>
<keyword evidence="10" id="KW-0802">TPR repeat</keyword>
<dbReference type="GO" id="GO:0004674">
    <property type="term" value="F:protein serine/threonine kinase activity"/>
    <property type="evidence" value="ECO:0007669"/>
    <property type="project" value="UniProtKB-KW"/>
</dbReference>
<dbReference type="GO" id="GO:0000922">
    <property type="term" value="C:spindle pole"/>
    <property type="evidence" value="ECO:0007669"/>
    <property type="project" value="UniProtKB-SubCell"/>
</dbReference>
<feature type="transmembrane region" description="Helical" evidence="14">
    <location>
        <begin position="488"/>
        <end position="510"/>
    </location>
</feature>
<comment type="subcellular location">
    <subcellularLocation>
        <location evidence="1">Cytoplasm</location>
        <location evidence="1">Cytoskeleton</location>
        <location evidence="1">Microtubule organizing center</location>
        <location evidence="1">Centrosome</location>
    </subcellularLocation>
    <subcellularLocation>
        <location evidence="2">Cytoplasm</location>
        <location evidence="2">Cytoskeleton</location>
        <location evidence="2">Spindle pole</location>
    </subcellularLocation>
</comment>
<dbReference type="InterPro" id="IPR008271">
    <property type="entry name" value="Ser/Thr_kinase_AS"/>
</dbReference>
<dbReference type="GO" id="GO:0005813">
    <property type="term" value="C:centrosome"/>
    <property type="evidence" value="ECO:0007669"/>
    <property type="project" value="UniProtKB-SubCell"/>
</dbReference>
<comment type="caution">
    <text evidence="16">The sequence shown here is derived from an EMBL/GenBank/DDBJ whole genome shotgun (WGS) entry which is preliminary data.</text>
</comment>
<sequence>MSAADPHASPGLALGANASSGALPAPDESREQRLVEVLDHYVAALEAGRAPHAAEVLAEHPDLAADLVECLEGVETIHRAVRLARPDEQDSDATIDSPLAPPSAPVPPHEAEAASDRPVAPAGEPSQIGDYLVRGEIGRGGMGVVYEAEERSLRRRVALKVLPFAAVLDQRQIARFRNEAQAAAQLHHPHIVPVFAIGQDRGVHYYAMQYIEGQSVAQAIDELRLDALRGSAQADSLAETLSTSHALAADKRASRPTSLSRGVAPASGHPLGSPTAVGITLAGASLGPSHRTDDFFKAVARLGADIADALHHAHEYGVVHRDVKPSNLLLDAAGKAWITDFGLARIQSDLGVTATGDLVGTLRYMSPEQARGRADQIDGRTDVYGLGATLYELLTLRHAHRGEHRQAVLDQIERVEPLRPRWLNSHIPADLESIVLRAMEKDRSTRYPNAEAMAEDLRRFLAGLPTIARPAGLTRRVSRWLTRRRKMVAGIAAASLVVAVVSLAGALGVWRAQQRTALALEEAQRQADRAETRFTQAREVVDRFGAALSDRLALLPGSEPLRRELLSDTLGYYQAFLDQAEHEPGLRESVLETRIKAAAAAERLGKTDEALKIYQQAISELREANPTDAARSWLALAAANRANLLASRGETTAALVAFDEAITVSRALLATGGTTVERTDQLAATLIAKASMLAGDEPDRAQELLLEAINMVSDAVAKTGADARMTRRLAVTHSTLSEVLRSSDPAAARRSASRAVNLLRELVAQRPELDPYRADLAMAYSNRAALAADRADLQAAAVAYESAVHELARLVDRAPMIPRHRSELAVAEANLALVLARRGEESRSDGWFDRADEHLKGLAEDFPTDTRHLRQRSALWNNRGVALRDRGRLDEAADAFGQSVRIEKRRLASLPQGAPTLLALHYANHAQVLSRLGRLDEAARAETLRRSVLTQSATEVVRQ</sequence>
<evidence type="ECO:0000256" key="10">
    <source>
        <dbReference type="PROSITE-ProRule" id="PRU00339"/>
    </source>
</evidence>
<evidence type="ECO:0000256" key="14">
    <source>
        <dbReference type="SAM" id="Phobius"/>
    </source>
</evidence>
<evidence type="ECO:0000256" key="9">
    <source>
        <dbReference type="ARBA" id="ARBA00023212"/>
    </source>
</evidence>
<feature type="region of interest" description="Disordered" evidence="13">
    <location>
        <begin position="1"/>
        <end position="31"/>
    </location>
</feature>
<dbReference type="SMART" id="SM00220">
    <property type="entry name" value="S_TKc"/>
    <property type="match status" value="1"/>
</dbReference>
<dbReference type="PROSITE" id="PS50011">
    <property type="entry name" value="PROTEIN_KINASE_DOM"/>
    <property type="match status" value="1"/>
</dbReference>
<evidence type="ECO:0000256" key="5">
    <source>
        <dbReference type="ARBA" id="ARBA00022679"/>
    </source>
</evidence>
<keyword evidence="4" id="KW-0723">Serine/threonine-protein kinase</keyword>
<accession>A0A5C5VZB0</accession>
<keyword evidence="12" id="KW-0175">Coiled coil</keyword>
<feature type="binding site" evidence="11">
    <location>
        <position position="160"/>
    </location>
    <ligand>
        <name>ATP</name>
        <dbReference type="ChEBI" id="CHEBI:30616"/>
    </ligand>
</feature>
<evidence type="ECO:0000313" key="16">
    <source>
        <dbReference type="EMBL" id="TWT43335.1"/>
    </source>
</evidence>
<dbReference type="OrthoDB" id="6111975at2"/>
<dbReference type="GO" id="GO:0005524">
    <property type="term" value="F:ATP binding"/>
    <property type="evidence" value="ECO:0007669"/>
    <property type="project" value="UniProtKB-UniRule"/>
</dbReference>
<protein>
    <submittedName>
        <fullName evidence="16">Serine/threonine-protein kinase PrkC</fullName>
        <ecNumber evidence="16">2.7.11.1</ecNumber>
    </submittedName>
</protein>
<dbReference type="InterPro" id="IPR011009">
    <property type="entry name" value="Kinase-like_dom_sf"/>
</dbReference>
<name>A0A5C5VZB0_9BACT</name>
<feature type="compositionally biased region" description="Pro residues" evidence="13">
    <location>
        <begin position="99"/>
        <end position="108"/>
    </location>
</feature>
<keyword evidence="14" id="KW-0472">Membrane</keyword>
<evidence type="ECO:0000256" key="8">
    <source>
        <dbReference type="ARBA" id="ARBA00022840"/>
    </source>
</evidence>
<dbReference type="InterPro" id="IPR017441">
    <property type="entry name" value="Protein_kinase_ATP_BS"/>
</dbReference>
<feature type="coiled-coil region" evidence="12">
    <location>
        <begin position="513"/>
        <end position="540"/>
    </location>
</feature>
<keyword evidence="9" id="KW-0206">Cytoskeleton</keyword>
<dbReference type="PANTHER" id="PTHR43289">
    <property type="entry name" value="MITOGEN-ACTIVATED PROTEIN KINASE KINASE KINASE 20-RELATED"/>
    <property type="match status" value="1"/>
</dbReference>
<evidence type="ECO:0000256" key="11">
    <source>
        <dbReference type="PROSITE-ProRule" id="PRU10141"/>
    </source>
</evidence>
<evidence type="ECO:0000256" key="13">
    <source>
        <dbReference type="SAM" id="MobiDB-lite"/>
    </source>
</evidence>
<dbReference type="AlphaFoldDB" id="A0A5C5VZB0"/>
<keyword evidence="7 16" id="KW-0418">Kinase</keyword>
<keyword evidence="9" id="KW-0963">Cytoplasm</keyword>
<feature type="compositionally biased region" description="Low complexity" evidence="13">
    <location>
        <begin position="8"/>
        <end position="26"/>
    </location>
</feature>
<keyword evidence="8 11" id="KW-0067">ATP-binding</keyword>
<dbReference type="Gene3D" id="1.25.40.10">
    <property type="entry name" value="Tetratricopeptide repeat domain"/>
    <property type="match status" value="2"/>
</dbReference>
<dbReference type="CDD" id="cd14014">
    <property type="entry name" value="STKc_PknB_like"/>
    <property type="match status" value="1"/>
</dbReference>
<evidence type="ECO:0000256" key="2">
    <source>
        <dbReference type="ARBA" id="ARBA00004647"/>
    </source>
</evidence>
<evidence type="ECO:0000256" key="12">
    <source>
        <dbReference type="SAM" id="Coils"/>
    </source>
</evidence>
<evidence type="ECO:0000256" key="6">
    <source>
        <dbReference type="ARBA" id="ARBA00022741"/>
    </source>
</evidence>
<gene>
    <name evidence="16" type="primary">prkC_6</name>
    <name evidence="16" type="ORF">Pla111_22860</name>
</gene>
<dbReference type="EMBL" id="SJPH01000004">
    <property type="protein sequence ID" value="TWT43335.1"/>
    <property type="molecule type" value="Genomic_DNA"/>
</dbReference>
<dbReference type="PROSITE" id="PS00107">
    <property type="entry name" value="PROTEIN_KINASE_ATP"/>
    <property type="match status" value="1"/>
</dbReference>
<dbReference type="Gene3D" id="3.30.200.20">
    <property type="entry name" value="Phosphorylase Kinase, domain 1"/>
    <property type="match status" value="1"/>
</dbReference>
<dbReference type="EC" id="2.7.11.1" evidence="16"/>
<dbReference type="PROSITE" id="PS50005">
    <property type="entry name" value="TPR"/>
    <property type="match status" value="1"/>
</dbReference>
<keyword evidence="6 11" id="KW-0547">Nucleotide-binding</keyword>
<dbReference type="PROSITE" id="PS00108">
    <property type="entry name" value="PROTEIN_KINASE_ST"/>
    <property type="match status" value="1"/>
</dbReference>
<comment type="similarity">
    <text evidence="3">Belongs to the protein kinase superfamily. NEK Ser/Thr protein kinase family. NIMA subfamily.</text>
</comment>
<feature type="region of interest" description="Disordered" evidence="13">
    <location>
        <begin position="84"/>
        <end position="126"/>
    </location>
</feature>
<keyword evidence="14" id="KW-0812">Transmembrane</keyword>
<dbReference type="Pfam" id="PF07714">
    <property type="entry name" value="PK_Tyr_Ser-Thr"/>
    <property type="match status" value="1"/>
</dbReference>
<feature type="domain" description="Protein kinase" evidence="15">
    <location>
        <begin position="131"/>
        <end position="461"/>
    </location>
</feature>
<dbReference type="InterPro" id="IPR019734">
    <property type="entry name" value="TPR_rpt"/>
</dbReference>
<evidence type="ECO:0000256" key="7">
    <source>
        <dbReference type="ARBA" id="ARBA00022777"/>
    </source>
</evidence>
<feature type="repeat" description="TPR" evidence="10">
    <location>
        <begin position="873"/>
        <end position="906"/>
    </location>
</feature>
<dbReference type="Proteomes" id="UP000318995">
    <property type="component" value="Unassembled WGS sequence"/>
</dbReference>
<organism evidence="16 17">
    <name type="scientific">Botrimarina hoheduenensis</name>
    <dbReference type="NCBI Taxonomy" id="2528000"/>
    <lineage>
        <taxon>Bacteria</taxon>
        <taxon>Pseudomonadati</taxon>
        <taxon>Planctomycetota</taxon>
        <taxon>Planctomycetia</taxon>
        <taxon>Pirellulales</taxon>
        <taxon>Lacipirellulaceae</taxon>
        <taxon>Botrimarina</taxon>
    </lineage>
</organism>
<keyword evidence="14" id="KW-1133">Transmembrane helix</keyword>
<evidence type="ECO:0000256" key="3">
    <source>
        <dbReference type="ARBA" id="ARBA00010886"/>
    </source>
</evidence>
<evidence type="ECO:0000313" key="17">
    <source>
        <dbReference type="Proteomes" id="UP000318995"/>
    </source>
</evidence>
<evidence type="ECO:0000259" key="15">
    <source>
        <dbReference type="PROSITE" id="PS50011"/>
    </source>
</evidence>
<dbReference type="InterPro" id="IPR011990">
    <property type="entry name" value="TPR-like_helical_dom_sf"/>
</dbReference>
<dbReference type="InterPro" id="IPR001245">
    <property type="entry name" value="Ser-Thr/Tyr_kinase_cat_dom"/>
</dbReference>
<evidence type="ECO:0000256" key="1">
    <source>
        <dbReference type="ARBA" id="ARBA00004300"/>
    </source>
</evidence>
<evidence type="ECO:0000256" key="4">
    <source>
        <dbReference type="ARBA" id="ARBA00022527"/>
    </source>
</evidence>
<keyword evidence="17" id="KW-1185">Reference proteome</keyword>
<dbReference type="InterPro" id="IPR000719">
    <property type="entry name" value="Prot_kinase_dom"/>
</dbReference>
<keyword evidence="5 16" id="KW-0808">Transferase</keyword>
<dbReference type="RefSeq" id="WP_146574373.1">
    <property type="nucleotide sequence ID" value="NZ_SJPH01000004.1"/>
</dbReference>
<dbReference type="SUPFAM" id="SSF48452">
    <property type="entry name" value="TPR-like"/>
    <property type="match status" value="1"/>
</dbReference>
<dbReference type="PANTHER" id="PTHR43289:SF34">
    <property type="entry name" value="SERINE_THREONINE-PROTEIN KINASE YBDM-RELATED"/>
    <property type="match status" value="1"/>
</dbReference>
<feature type="region of interest" description="Disordered" evidence="13">
    <location>
        <begin position="248"/>
        <end position="271"/>
    </location>
</feature>
<proteinExistence type="inferred from homology"/>
<dbReference type="SUPFAM" id="SSF56112">
    <property type="entry name" value="Protein kinase-like (PK-like)"/>
    <property type="match status" value="1"/>
</dbReference>